<name>A0A9E8HKK7_9ALTE</name>
<dbReference type="PANTHER" id="PTHR43630">
    <property type="entry name" value="POLY-BETA-1,6-N-ACETYL-D-GLUCOSAMINE SYNTHASE"/>
    <property type="match status" value="1"/>
</dbReference>
<evidence type="ECO:0000313" key="7">
    <source>
        <dbReference type="Proteomes" id="UP001164472"/>
    </source>
</evidence>
<keyword evidence="4" id="KW-0812">Transmembrane</keyword>
<dbReference type="Proteomes" id="UP001164472">
    <property type="component" value="Chromosome"/>
</dbReference>
<dbReference type="Pfam" id="PF00535">
    <property type="entry name" value="Glycos_transf_2"/>
    <property type="match status" value="1"/>
</dbReference>
<keyword evidence="4" id="KW-1133">Transmembrane helix</keyword>
<dbReference type="PANTHER" id="PTHR43630:SF1">
    <property type="entry name" value="POLY-BETA-1,6-N-ACETYL-D-GLUCOSAMINE SYNTHASE"/>
    <property type="match status" value="1"/>
</dbReference>
<evidence type="ECO:0000313" key="6">
    <source>
        <dbReference type="EMBL" id="UZW76149.1"/>
    </source>
</evidence>
<gene>
    <name evidence="6" type="ORF">NNL22_06110</name>
</gene>
<evidence type="ECO:0000259" key="5">
    <source>
        <dbReference type="Pfam" id="PF00535"/>
    </source>
</evidence>
<keyword evidence="2" id="KW-0328">Glycosyltransferase</keyword>
<keyword evidence="4" id="KW-0472">Membrane</keyword>
<evidence type="ECO:0000256" key="1">
    <source>
        <dbReference type="ARBA" id="ARBA00006739"/>
    </source>
</evidence>
<evidence type="ECO:0000256" key="2">
    <source>
        <dbReference type="ARBA" id="ARBA00022676"/>
    </source>
</evidence>
<dbReference type="CDD" id="cd06439">
    <property type="entry name" value="CESA_like_1"/>
    <property type="match status" value="1"/>
</dbReference>
<feature type="transmembrane region" description="Helical" evidence="4">
    <location>
        <begin position="6"/>
        <end position="27"/>
    </location>
</feature>
<dbReference type="InterPro" id="IPR001173">
    <property type="entry name" value="Glyco_trans_2-like"/>
</dbReference>
<feature type="transmembrane region" description="Helical" evidence="4">
    <location>
        <begin position="317"/>
        <end position="334"/>
    </location>
</feature>
<dbReference type="GO" id="GO:0016757">
    <property type="term" value="F:glycosyltransferase activity"/>
    <property type="evidence" value="ECO:0007669"/>
    <property type="project" value="UniProtKB-KW"/>
</dbReference>
<dbReference type="InterPro" id="IPR029044">
    <property type="entry name" value="Nucleotide-diphossugar_trans"/>
</dbReference>
<evidence type="ECO:0000256" key="4">
    <source>
        <dbReference type="SAM" id="Phobius"/>
    </source>
</evidence>
<reference evidence="6" key="1">
    <citation type="submission" date="2022-07" db="EMBL/GenBank/DDBJ databases">
        <title>Alkalimarinus sp. nov., isolated from gut of a Alitta virens.</title>
        <authorList>
            <person name="Yang A.I."/>
            <person name="Shin N.-R."/>
        </authorList>
    </citation>
    <scope>NUCLEOTIDE SEQUENCE</scope>
    <source>
        <strain evidence="6">FA028</strain>
    </source>
</reference>
<feature type="transmembrane region" description="Helical" evidence="4">
    <location>
        <begin position="346"/>
        <end position="369"/>
    </location>
</feature>
<dbReference type="SUPFAM" id="SSF53448">
    <property type="entry name" value="Nucleotide-diphospho-sugar transferases"/>
    <property type="match status" value="1"/>
</dbReference>
<accession>A0A9E8HKK7</accession>
<dbReference type="AlphaFoldDB" id="A0A9E8HKK7"/>
<keyword evidence="3" id="KW-0808">Transferase</keyword>
<feature type="domain" description="Glycosyltransferase 2-like" evidence="5">
    <location>
        <begin position="44"/>
        <end position="169"/>
    </location>
</feature>
<organism evidence="6 7">
    <name type="scientific">Alkalimarinus sediminis</name>
    <dbReference type="NCBI Taxonomy" id="1632866"/>
    <lineage>
        <taxon>Bacteria</taxon>
        <taxon>Pseudomonadati</taxon>
        <taxon>Pseudomonadota</taxon>
        <taxon>Gammaproteobacteria</taxon>
        <taxon>Alteromonadales</taxon>
        <taxon>Alteromonadaceae</taxon>
        <taxon>Alkalimarinus</taxon>
    </lineage>
</organism>
<dbReference type="KEGG" id="asem:NNL22_06110"/>
<keyword evidence="7" id="KW-1185">Reference proteome</keyword>
<proteinExistence type="inferred from homology"/>
<dbReference type="Gene3D" id="3.90.550.10">
    <property type="entry name" value="Spore Coat Polysaccharide Biosynthesis Protein SpsA, Chain A"/>
    <property type="match status" value="1"/>
</dbReference>
<dbReference type="EMBL" id="CP101527">
    <property type="protein sequence ID" value="UZW76149.1"/>
    <property type="molecule type" value="Genomic_DNA"/>
</dbReference>
<dbReference type="RefSeq" id="WP_251811965.1">
    <property type="nucleotide sequence ID" value="NZ_CP101527.1"/>
</dbReference>
<protein>
    <submittedName>
        <fullName evidence="6">Glycosyltransferase family 2 protein</fullName>
    </submittedName>
</protein>
<sequence length="382" mass="43227">METLFWFSLSLVVYIYIGYPIVIKLLAVKPKTIAADGAYQPTVSILIAAFNEEKEIESTIRNKMALDYPSDKLEIIVVSDESEDKTDEIVESIAAESSISIKLVRQVPRKGKTSGLNLIVPKATGDIIVFSDANSLYAPNALIELVKNFADMQVGYVTGKMVYTTEDGSLVGDGCSSYMKYENWLREQETQVGSIVGVDGGIDAMRRVLYEKLNADQLPDFVQPLKVAEKGYRVVYEPNALLKEEALDDPDREYSMRVRVSLRALWALHDMRQLLNPFKHGVFSFQLISHKLLRYLAFIPLIWVFLANLYILDEGGIYILAIIGQLSFYGLAYKGKQHTKDDDAPVYYTLPYYFTLLNVACLHATWRYIKGEKQVIWKPRAG</sequence>
<feature type="transmembrane region" description="Helical" evidence="4">
    <location>
        <begin position="292"/>
        <end position="311"/>
    </location>
</feature>
<evidence type="ECO:0000256" key="3">
    <source>
        <dbReference type="ARBA" id="ARBA00022679"/>
    </source>
</evidence>
<comment type="similarity">
    <text evidence="1">Belongs to the glycosyltransferase 2 family.</text>
</comment>